<dbReference type="AlphaFoldDB" id="A0AAE3P1G4"/>
<dbReference type="HAMAP" id="MF_00170">
    <property type="entry name" value="Rib_5P_isom_A"/>
    <property type="match status" value="1"/>
</dbReference>
<dbReference type="NCBIfam" id="NF001924">
    <property type="entry name" value="PRK00702.1"/>
    <property type="match status" value="1"/>
</dbReference>
<accession>A0AAE3P1G4</accession>
<protein>
    <recommendedName>
        <fullName evidence="2">Ribose-5-phosphate isomerase A</fullName>
        <ecNumber evidence="2">5.3.1.6</ecNumber>
    </recommendedName>
    <alternativeName>
        <fullName evidence="2">Phosphoriboisomerase A</fullName>
        <shortName evidence="2">PRI</shortName>
    </alternativeName>
</protein>
<dbReference type="PANTHER" id="PTHR11934:SF0">
    <property type="entry name" value="RIBOSE-5-PHOSPHATE ISOMERASE"/>
    <property type="match status" value="1"/>
</dbReference>
<gene>
    <name evidence="2 3" type="primary">rpiA</name>
    <name evidence="3" type="ORF">P0M35_10740</name>
</gene>
<dbReference type="NCBIfam" id="TIGR00021">
    <property type="entry name" value="rpiA"/>
    <property type="match status" value="1"/>
</dbReference>
<dbReference type="InterPro" id="IPR037171">
    <property type="entry name" value="NagB/RpiA_transferase-like"/>
</dbReference>
<evidence type="ECO:0000313" key="3">
    <source>
        <dbReference type="EMBL" id="MDF1612629.1"/>
    </source>
</evidence>
<comment type="pathway">
    <text evidence="2">Carbohydrate degradation; pentose phosphate pathway; D-ribose 5-phosphate from D-ribulose 5-phosphate (non-oxidative stage): step 1/1.</text>
</comment>
<dbReference type="Pfam" id="PF06026">
    <property type="entry name" value="Rib_5-P_isom_A"/>
    <property type="match status" value="1"/>
</dbReference>
<reference evidence="3" key="1">
    <citation type="submission" date="2023-03" db="EMBL/GenBank/DDBJ databases">
        <title>Stygiobacter electus gen. nov., sp. nov., facultatively anaerobic thermotolerant bacterium of the class Ignavibacteria from a well of Yessentuki mineral water deposit.</title>
        <authorList>
            <person name="Podosokorskaya O.A."/>
            <person name="Elcheninov A.G."/>
            <person name="Petrova N.F."/>
            <person name="Zavarzina D.G."/>
            <person name="Kublanov I.V."/>
            <person name="Merkel A.Y."/>
        </authorList>
    </citation>
    <scope>NUCLEOTIDE SEQUENCE</scope>
    <source>
        <strain evidence="3">09-Me</strain>
    </source>
</reference>
<dbReference type="InterPro" id="IPR020672">
    <property type="entry name" value="Ribose5P_isomerase_typA_subgr"/>
</dbReference>
<evidence type="ECO:0000256" key="1">
    <source>
        <dbReference type="ARBA" id="ARBA00023235"/>
    </source>
</evidence>
<dbReference type="SUPFAM" id="SSF75445">
    <property type="entry name" value="D-ribose-5-phosphate isomerase (RpiA), lid domain"/>
    <property type="match status" value="1"/>
</dbReference>
<feature type="binding site" evidence="2">
    <location>
        <position position="150"/>
    </location>
    <ligand>
        <name>substrate</name>
    </ligand>
</feature>
<feature type="active site" description="Proton acceptor" evidence="2">
    <location>
        <position position="132"/>
    </location>
</feature>
<dbReference type="GO" id="GO:0009052">
    <property type="term" value="P:pentose-phosphate shunt, non-oxidative branch"/>
    <property type="evidence" value="ECO:0007669"/>
    <property type="project" value="UniProtKB-UniRule"/>
</dbReference>
<dbReference type="SUPFAM" id="SSF100950">
    <property type="entry name" value="NagB/RpiA/CoA transferase-like"/>
    <property type="match status" value="1"/>
</dbReference>
<dbReference type="GO" id="GO:0005829">
    <property type="term" value="C:cytosol"/>
    <property type="evidence" value="ECO:0007669"/>
    <property type="project" value="TreeGrafter"/>
</dbReference>
<keyword evidence="1 2" id="KW-0413">Isomerase</keyword>
<dbReference type="PANTHER" id="PTHR11934">
    <property type="entry name" value="RIBOSE-5-PHOSPHATE ISOMERASE"/>
    <property type="match status" value="1"/>
</dbReference>
<dbReference type="EC" id="5.3.1.6" evidence="2"/>
<feature type="binding site" evidence="2">
    <location>
        <begin position="110"/>
        <end position="113"/>
    </location>
    <ligand>
        <name>substrate</name>
    </ligand>
</feature>
<feature type="binding site" evidence="2">
    <location>
        <begin position="26"/>
        <end position="29"/>
    </location>
    <ligand>
        <name>substrate</name>
    </ligand>
</feature>
<dbReference type="InterPro" id="IPR004788">
    <property type="entry name" value="Ribose5P_isomerase_type_A"/>
</dbReference>
<organism evidence="3 4">
    <name type="scientific">Stygiobacter electus</name>
    <dbReference type="NCBI Taxonomy" id="3032292"/>
    <lineage>
        <taxon>Bacteria</taxon>
        <taxon>Pseudomonadati</taxon>
        <taxon>Ignavibacteriota</taxon>
        <taxon>Ignavibacteria</taxon>
        <taxon>Ignavibacteriales</taxon>
        <taxon>Melioribacteraceae</taxon>
        <taxon>Stygiobacter</taxon>
    </lineage>
</organism>
<dbReference type="Gene3D" id="3.30.70.260">
    <property type="match status" value="1"/>
</dbReference>
<comment type="caution">
    <text evidence="3">The sequence shown here is derived from an EMBL/GenBank/DDBJ whole genome shotgun (WGS) entry which is preliminary data.</text>
</comment>
<proteinExistence type="inferred from homology"/>
<dbReference type="Proteomes" id="UP001221302">
    <property type="component" value="Unassembled WGS sequence"/>
</dbReference>
<keyword evidence="4" id="KW-1185">Reference proteome</keyword>
<name>A0AAE3P1G4_9BACT</name>
<dbReference type="GO" id="GO:0004751">
    <property type="term" value="F:ribose-5-phosphate isomerase activity"/>
    <property type="evidence" value="ECO:0007669"/>
    <property type="project" value="UniProtKB-UniRule"/>
</dbReference>
<dbReference type="GO" id="GO:0006014">
    <property type="term" value="P:D-ribose metabolic process"/>
    <property type="evidence" value="ECO:0007669"/>
    <property type="project" value="TreeGrafter"/>
</dbReference>
<comment type="similarity">
    <text evidence="2">Belongs to the ribose 5-phosphate isomerase family.</text>
</comment>
<comment type="function">
    <text evidence="2">Catalyzes the reversible conversion of ribose-5-phosphate to ribulose 5-phosphate.</text>
</comment>
<evidence type="ECO:0000256" key="2">
    <source>
        <dbReference type="HAMAP-Rule" id="MF_00170"/>
    </source>
</evidence>
<comment type="catalytic activity">
    <reaction evidence="2">
        <text>aldehydo-D-ribose 5-phosphate = D-ribulose 5-phosphate</text>
        <dbReference type="Rhea" id="RHEA:14657"/>
        <dbReference type="ChEBI" id="CHEBI:58121"/>
        <dbReference type="ChEBI" id="CHEBI:58273"/>
        <dbReference type="EC" id="5.3.1.6"/>
    </reaction>
</comment>
<dbReference type="Gene3D" id="3.40.50.1360">
    <property type="match status" value="1"/>
</dbReference>
<evidence type="ECO:0000313" key="4">
    <source>
        <dbReference type="Proteomes" id="UP001221302"/>
    </source>
</evidence>
<sequence>MEEQKKLAAQKALEFVKDGMIVGLGTGSTANYAIHLLAEKIKKNELKNILCVASSSSSEKLAKELSIPIISLNQLYRDKTPNIETQNPQLSIRNLQFAILNSQLIDIYLDGADEVDKENNLIKGGGGALLREKILAQASKKFIVMIDESKISDNLGTKFYLPVEVFQFTYQSEKYFFESIGLQANLRIKNDTPFITDEGNYILDVKINPLDNPKELSDILNNRAGIVGHGIFTNNFVTEVVVGK</sequence>
<dbReference type="EMBL" id="JARGDL010000016">
    <property type="protein sequence ID" value="MDF1612629.1"/>
    <property type="molecule type" value="Genomic_DNA"/>
</dbReference>
<comment type="subunit">
    <text evidence="2">Homodimer.</text>
</comment>
<dbReference type="CDD" id="cd01398">
    <property type="entry name" value="RPI_A"/>
    <property type="match status" value="1"/>
</dbReference>
<dbReference type="RefSeq" id="WP_321536400.1">
    <property type="nucleotide sequence ID" value="NZ_JARGDL010000016.1"/>
</dbReference>
<feature type="binding site" evidence="2">
    <location>
        <begin position="123"/>
        <end position="126"/>
    </location>
    <ligand>
        <name>substrate</name>
    </ligand>
</feature>